<dbReference type="Proteomes" id="UP000030755">
    <property type="component" value="Unassembled WGS sequence"/>
</dbReference>
<dbReference type="EMBL" id="KE561068">
    <property type="protein sequence ID" value="EPZ33253.1"/>
    <property type="molecule type" value="Genomic_DNA"/>
</dbReference>
<name>A0A075ASL6_ROZAC</name>
<proteinExistence type="predicted"/>
<keyword evidence="3" id="KW-1185">Reference proteome</keyword>
<gene>
    <name evidence="2" type="ORF">O9G_001604</name>
</gene>
<evidence type="ECO:0000313" key="3">
    <source>
        <dbReference type="Proteomes" id="UP000030755"/>
    </source>
</evidence>
<keyword evidence="1" id="KW-0812">Transmembrane</keyword>
<feature type="transmembrane region" description="Helical" evidence="1">
    <location>
        <begin position="20"/>
        <end position="43"/>
    </location>
</feature>
<organism evidence="2 3">
    <name type="scientific">Rozella allomycis (strain CSF55)</name>
    <dbReference type="NCBI Taxonomy" id="988480"/>
    <lineage>
        <taxon>Eukaryota</taxon>
        <taxon>Fungi</taxon>
        <taxon>Fungi incertae sedis</taxon>
        <taxon>Cryptomycota</taxon>
        <taxon>Cryptomycota incertae sedis</taxon>
        <taxon>Rozella</taxon>
    </lineage>
</organism>
<feature type="transmembrane region" description="Helical" evidence="1">
    <location>
        <begin position="126"/>
        <end position="148"/>
    </location>
</feature>
<accession>A0A075ASL6</accession>
<feature type="transmembrane region" description="Helical" evidence="1">
    <location>
        <begin position="78"/>
        <end position="97"/>
    </location>
</feature>
<reference evidence="2 3" key="1">
    <citation type="journal article" date="2013" name="Curr. Biol.">
        <title>Shared signatures of parasitism and phylogenomics unite Cryptomycota and microsporidia.</title>
        <authorList>
            <person name="James T.Y."/>
            <person name="Pelin A."/>
            <person name="Bonen L."/>
            <person name="Ahrendt S."/>
            <person name="Sain D."/>
            <person name="Corradi N."/>
            <person name="Stajich J.E."/>
        </authorList>
    </citation>
    <scope>NUCLEOTIDE SEQUENCE [LARGE SCALE GENOMIC DNA]</scope>
    <source>
        <strain evidence="2 3">CSF55</strain>
    </source>
</reference>
<keyword evidence="1" id="KW-1133">Transmembrane helix</keyword>
<dbReference type="HOGENOM" id="CLU_087069_0_0_1"/>
<keyword evidence="1" id="KW-0472">Membrane</keyword>
<sequence>MFVVRAMIITKINFKKLTAFDYSLFTAAAMYLFGSIMPILMAFDVATPKTATDKMNTEYIFFVVSSTDLNEYLMLRQGRRLCCTLLVAGYIFTYVLILKELSKLEKIVQDMSKGANSQRMLKFGKISMISLIVNTITACIPIILEAVYRDNLGVQIGLITYDCISWSTGMLALSSKAETSVIPKLFEDKAVMAEIDSIRQVTVTNVTASLGAEELINR</sequence>
<dbReference type="AlphaFoldDB" id="A0A075ASL6"/>
<protein>
    <submittedName>
        <fullName evidence="2">Uncharacterized protein</fullName>
    </submittedName>
</protein>
<evidence type="ECO:0000256" key="1">
    <source>
        <dbReference type="SAM" id="Phobius"/>
    </source>
</evidence>
<evidence type="ECO:0000313" key="2">
    <source>
        <dbReference type="EMBL" id="EPZ33253.1"/>
    </source>
</evidence>